<evidence type="ECO:0000313" key="1">
    <source>
        <dbReference type="EMBL" id="EZA52864.1"/>
    </source>
</evidence>
<reference evidence="1 2" key="1">
    <citation type="journal article" date="2014" name="Curr. Biol.">
        <title>The genome of the clonal raider ant Cerapachys biroi.</title>
        <authorList>
            <person name="Oxley P.R."/>
            <person name="Ji L."/>
            <person name="Fetter-Pruneda I."/>
            <person name="McKenzie S.K."/>
            <person name="Li C."/>
            <person name="Hu H."/>
            <person name="Zhang G."/>
            <person name="Kronauer D.J."/>
        </authorList>
    </citation>
    <scope>NUCLEOTIDE SEQUENCE [LARGE SCALE GENOMIC DNA]</scope>
</reference>
<dbReference type="Proteomes" id="UP000053097">
    <property type="component" value="Unassembled WGS sequence"/>
</dbReference>
<sequence length="121" mass="13697">MKKAIMTTLYHLCSTDTNPRHENCPTGTESWCEWQKAKAAGNETHFNHSPPLHPDVQKHLWPIYEDLTNDDLLQRCLGGHTQNSNESYNSTVWRLAPKHLNSGRKNIEIAAFIAAGVFNKG</sequence>
<keyword evidence="2" id="KW-1185">Reference proteome</keyword>
<proteinExistence type="predicted"/>
<dbReference type="OMA" id="ANFNISM"/>
<name>A0A026WCU1_OOCBI</name>
<gene>
    <name evidence="1" type="ORF">X777_07983</name>
</gene>
<dbReference type="OrthoDB" id="10037961at2759"/>
<accession>A0A026WCU1</accession>
<dbReference type="AlphaFoldDB" id="A0A026WCU1"/>
<evidence type="ECO:0000313" key="2">
    <source>
        <dbReference type="Proteomes" id="UP000053097"/>
    </source>
</evidence>
<protein>
    <submittedName>
        <fullName evidence="1">Uncharacterized protein</fullName>
    </submittedName>
</protein>
<dbReference type="EMBL" id="KK107311">
    <property type="protein sequence ID" value="EZA52864.1"/>
    <property type="molecule type" value="Genomic_DNA"/>
</dbReference>
<organism evidence="1 2">
    <name type="scientific">Ooceraea biroi</name>
    <name type="common">Clonal raider ant</name>
    <name type="synonym">Cerapachys biroi</name>
    <dbReference type="NCBI Taxonomy" id="2015173"/>
    <lineage>
        <taxon>Eukaryota</taxon>
        <taxon>Metazoa</taxon>
        <taxon>Ecdysozoa</taxon>
        <taxon>Arthropoda</taxon>
        <taxon>Hexapoda</taxon>
        <taxon>Insecta</taxon>
        <taxon>Pterygota</taxon>
        <taxon>Neoptera</taxon>
        <taxon>Endopterygota</taxon>
        <taxon>Hymenoptera</taxon>
        <taxon>Apocrita</taxon>
        <taxon>Aculeata</taxon>
        <taxon>Formicoidea</taxon>
        <taxon>Formicidae</taxon>
        <taxon>Dorylinae</taxon>
        <taxon>Ooceraea</taxon>
    </lineage>
</organism>